<sequence>MQSKSASIIVLTGGTSERFGSDKSQALINGKSLIERILESIPSEFEIILVGQDPHIESSTYTSVQEEPIGGGPVAGFKAGLQICESEMAILVATDMPFAIAKVINLLNLMKSHDEALMYVDAEGFAQPLAAIYRVEAVERAFAAMGDVHGKSMRELVSHLSVTQIPATEEVSKSLIDIDTAADLERAIAFAAQLKDNL</sequence>
<evidence type="ECO:0000256" key="5">
    <source>
        <dbReference type="ARBA" id="ARBA00022842"/>
    </source>
</evidence>
<feature type="domain" description="MobA-like NTP transferase" evidence="8">
    <location>
        <begin position="9"/>
        <end position="154"/>
    </location>
</feature>
<keyword evidence="1" id="KW-0963">Cytoplasm</keyword>
<evidence type="ECO:0000313" key="10">
    <source>
        <dbReference type="EMBL" id="CAB4666208.1"/>
    </source>
</evidence>
<dbReference type="PANTHER" id="PTHR19136">
    <property type="entry name" value="MOLYBDENUM COFACTOR GUANYLYLTRANSFERASE"/>
    <property type="match status" value="1"/>
</dbReference>
<dbReference type="PANTHER" id="PTHR19136:SF81">
    <property type="entry name" value="MOLYBDENUM COFACTOR GUANYLYLTRANSFERASE"/>
    <property type="match status" value="1"/>
</dbReference>
<gene>
    <name evidence="9" type="ORF">UFOPK1795_00489</name>
    <name evidence="10" type="ORF">UFOPK2275_00832</name>
    <name evidence="11" type="ORF">UFOPK2816_00318</name>
</gene>
<name>A0A6J6LZ70_9ZZZZ</name>
<protein>
    <submittedName>
        <fullName evidence="10">Unannotated protein</fullName>
    </submittedName>
</protein>
<dbReference type="EMBL" id="CAEZUG010000020">
    <property type="protein sequence ID" value="CAB4589311.1"/>
    <property type="molecule type" value="Genomic_DNA"/>
</dbReference>
<evidence type="ECO:0000256" key="7">
    <source>
        <dbReference type="ARBA" id="ARBA00023150"/>
    </source>
</evidence>
<keyword evidence="2" id="KW-0808">Transferase</keyword>
<dbReference type="InterPro" id="IPR025877">
    <property type="entry name" value="MobA-like_NTP_Trfase"/>
</dbReference>
<dbReference type="GO" id="GO:0006777">
    <property type="term" value="P:Mo-molybdopterin cofactor biosynthetic process"/>
    <property type="evidence" value="ECO:0007669"/>
    <property type="project" value="UniProtKB-KW"/>
</dbReference>
<evidence type="ECO:0000313" key="9">
    <source>
        <dbReference type="EMBL" id="CAB4589311.1"/>
    </source>
</evidence>
<evidence type="ECO:0000256" key="2">
    <source>
        <dbReference type="ARBA" id="ARBA00022679"/>
    </source>
</evidence>
<dbReference type="EMBL" id="CAEZWQ010000095">
    <property type="protein sequence ID" value="CAB4666208.1"/>
    <property type="molecule type" value="Genomic_DNA"/>
</dbReference>
<proteinExistence type="predicted"/>
<dbReference type="Pfam" id="PF12804">
    <property type="entry name" value="NTP_transf_3"/>
    <property type="match status" value="1"/>
</dbReference>
<dbReference type="GO" id="GO:0046872">
    <property type="term" value="F:metal ion binding"/>
    <property type="evidence" value="ECO:0007669"/>
    <property type="project" value="UniProtKB-KW"/>
</dbReference>
<evidence type="ECO:0000259" key="8">
    <source>
        <dbReference type="Pfam" id="PF12804"/>
    </source>
</evidence>
<keyword evidence="7" id="KW-0501">Molybdenum cofactor biosynthesis</keyword>
<evidence type="ECO:0000256" key="6">
    <source>
        <dbReference type="ARBA" id="ARBA00023134"/>
    </source>
</evidence>
<keyword evidence="5" id="KW-0460">Magnesium</keyword>
<dbReference type="EMBL" id="CAEZZB010000021">
    <property type="protein sequence ID" value="CAB4741657.1"/>
    <property type="molecule type" value="Genomic_DNA"/>
</dbReference>
<dbReference type="GO" id="GO:0016779">
    <property type="term" value="F:nucleotidyltransferase activity"/>
    <property type="evidence" value="ECO:0007669"/>
    <property type="project" value="UniProtKB-ARBA"/>
</dbReference>
<evidence type="ECO:0000256" key="4">
    <source>
        <dbReference type="ARBA" id="ARBA00022741"/>
    </source>
</evidence>
<dbReference type="AlphaFoldDB" id="A0A6J6LZ70"/>
<dbReference type="InterPro" id="IPR013482">
    <property type="entry name" value="Molybde_CF_guanTrfase"/>
</dbReference>
<dbReference type="Gene3D" id="3.90.550.10">
    <property type="entry name" value="Spore Coat Polysaccharide Biosynthesis Protein SpsA, Chain A"/>
    <property type="match status" value="1"/>
</dbReference>
<dbReference type="GO" id="GO:0005525">
    <property type="term" value="F:GTP binding"/>
    <property type="evidence" value="ECO:0007669"/>
    <property type="project" value="UniProtKB-KW"/>
</dbReference>
<accession>A0A6J6LZ70</accession>
<dbReference type="CDD" id="cd02503">
    <property type="entry name" value="MobA"/>
    <property type="match status" value="1"/>
</dbReference>
<dbReference type="InterPro" id="IPR029044">
    <property type="entry name" value="Nucleotide-diphossugar_trans"/>
</dbReference>
<evidence type="ECO:0000313" key="11">
    <source>
        <dbReference type="EMBL" id="CAB4741657.1"/>
    </source>
</evidence>
<keyword evidence="6" id="KW-0342">GTP-binding</keyword>
<evidence type="ECO:0000256" key="3">
    <source>
        <dbReference type="ARBA" id="ARBA00022723"/>
    </source>
</evidence>
<dbReference type="SUPFAM" id="SSF53448">
    <property type="entry name" value="Nucleotide-diphospho-sugar transferases"/>
    <property type="match status" value="1"/>
</dbReference>
<keyword evidence="4" id="KW-0547">Nucleotide-binding</keyword>
<reference evidence="10" key="1">
    <citation type="submission" date="2020-05" db="EMBL/GenBank/DDBJ databases">
        <authorList>
            <person name="Chiriac C."/>
            <person name="Salcher M."/>
            <person name="Ghai R."/>
            <person name="Kavagutti S V."/>
        </authorList>
    </citation>
    <scope>NUCLEOTIDE SEQUENCE</scope>
</reference>
<evidence type="ECO:0000256" key="1">
    <source>
        <dbReference type="ARBA" id="ARBA00022490"/>
    </source>
</evidence>
<organism evidence="10">
    <name type="scientific">freshwater metagenome</name>
    <dbReference type="NCBI Taxonomy" id="449393"/>
    <lineage>
        <taxon>unclassified sequences</taxon>
        <taxon>metagenomes</taxon>
        <taxon>ecological metagenomes</taxon>
    </lineage>
</organism>
<keyword evidence="3" id="KW-0479">Metal-binding</keyword>